<keyword evidence="3" id="KW-1185">Reference proteome</keyword>
<dbReference type="PANTHER" id="PTHR36981">
    <property type="entry name" value="ZGC:195170"/>
    <property type="match status" value="1"/>
</dbReference>
<proteinExistence type="predicted"/>
<dbReference type="Proteomes" id="UP000275408">
    <property type="component" value="Unassembled WGS sequence"/>
</dbReference>
<dbReference type="AlphaFoldDB" id="A0A3M6T5X4"/>
<protein>
    <submittedName>
        <fullName evidence="2">Uncharacterized protein</fullName>
    </submittedName>
</protein>
<comment type="caution">
    <text evidence="2">The sequence shown here is derived from an EMBL/GenBank/DDBJ whole genome shotgun (WGS) entry which is preliminary data.</text>
</comment>
<feature type="compositionally biased region" description="Acidic residues" evidence="1">
    <location>
        <begin position="1"/>
        <end position="18"/>
    </location>
</feature>
<evidence type="ECO:0000256" key="1">
    <source>
        <dbReference type="SAM" id="MobiDB-lite"/>
    </source>
</evidence>
<feature type="region of interest" description="Disordered" evidence="1">
    <location>
        <begin position="1"/>
        <end position="48"/>
    </location>
</feature>
<dbReference type="EMBL" id="RCHS01004216">
    <property type="protein sequence ID" value="RMX36771.1"/>
    <property type="molecule type" value="Genomic_DNA"/>
</dbReference>
<organism evidence="2 3">
    <name type="scientific">Pocillopora damicornis</name>
    <name type="common">Cauliflower coral</name>
    <name type="synonym">Millepora damicornis</name>
    <dbReference type="NCBI Taxonomy" id="46731"/>
    <lineage>
        <taxon>Eukaryota</taxon>
        <taxon>Metazoa</taxon>
        <taxon>Cnidaria</taxon>
        <taxon>Anthozoa</taxon>
        <taxon>Hexacorallia</taxon>
        <taxon>Scleractinia</taxon>
        <taxon>Astrocoeniina</taxon>
        <taxon>Pocilloporidae</taxon>
        <taxon>Pocillopora</taxon>
    </lineage>
</organism>
<name>A0A3M6T5X4_POCDA</name>
<evidence type="ECO:0000313" key="2">
    <source>
        <dbReference type="EMBL" id="RMX36771.1"/>
    </source>
</evidence>
<accession>A0A3M6T5X4</accession>
<reference evidence="2 3" key="1">
    <citation type="journal article" date="2018" name="Sci. Rep.">
        <title>Comparative analysis of the Pocillopora damicornis genome highlights role of immune system in coral evolution.</title>
        <authorList>
            <person name="Cunning R."/>
            <person name="Bay R.A."/>
            <person name="Gillette P."/>
            <person name="Baker A.C."/>
            <person name="Traylor-Knowles N."/>
        </authorList>
    </citation>
    <scope>NUCLEOTIDE SEQUENCE [LARGE SCALE GENOMIC DNA]</scope>
    <source>
        <strain evidence="2">RSMAS</strain>
        <tissue evidence="2">Whole animal</tissue>
    </source>
</reference>
<dbReference type="PANTHER" id="PTHR36981:SF1">
    <property type="entry name" value="P2X PURINORECEPTOR 7 INTRACELLULAR DOMAIN-CONTAINING PROTEIN"/>
    <property type="match status" value="1"/>
</dbReference>
<sequence>MDENIESSGEESDNDSILDSDLHPDGVIGPFMFEPQHSSPSGEEEISVDEEIQEEIQGETSTRSLLGNLEWCSCGNCQEMPAENEWSKLQCITEHRSFGPVCLLADVLRTALVGMHQVRKDRVGDYPSQYLLYIDLSSLYALFVHKSK</sequence>
<gene>
    <name evidence="2" type="ORF">pdam_00008990</name>
</gene>
<evidence type="ECO:0000313" key="3">
    <source>
        <dbReference type="Proteomes" id="UP000275408"/>
    </source>
</evidence>